<organism evidence="6 7">
    <name type="scientific">Capnocytophaga haemolytica</name>
    <dbReference type="NCBI Taxonomy" id="45243"/>
    <lineage>
        <taxon>Bacteria</taxon>
        <taxon>Pseudomonadati</taxon>
        <taxon>Bacteroidota</taxon>
        <taxon>Flavobacteriia</taxon>
        <taxon>Flavobacteriales</taxon>
        <taxon>Flavobacteriaceae</taxon>
        <taxon>Capnocytophaga</taxon>
    </lineage>
</organism>
<keyword evidence="4" id="KW-0472">Membrane</keyword>
<dbReference type="GO" id="GO:0005524">
    <property type="term" value="F:ATP binding"/>
    <property type="evidence" value="ECO:0007669"/>
    <property type="project" value="UniProtKB-KW"/>
</dbReference>
<dbReference type="InterPro" id="IPR045076">
    <property type="entry name" value="MutS"/>
</dbReference>
<dbReference type="InterPro" id="IPR036187">
    <property type="entry name" value="DNA_mismatch_repair_MutS_sf"/>
</dbReference>
<dbReference type="PANTHER" id="PTHR11361:SF99">
    <property type="entry name" value="DNA MISMATCH REPAIR PROTEIN"/>
    <property type="match status" value="1"/>
</dbReference>
<dbReference type="AlphaFoldDB" id="A0AAX2GZ52"/>
<feature type="transmembrane region" description="Helical" evidence="4">
    <location>
        <begin position="50"/>
        <end position="67"/>
    </location>
</feature>
<feature type="transmembrane region" description="Helical" evidence="4">
    <location>
        <begin position="207"/>
        <end position="225"/>
    </location>
</feature>
<dbReference type="InterPro" id="IPR000432">
    <property type="entry name" value="DNA_mismatch_repair_MutS_C"/>
</dbReference>
<dbReference type="PANTHER" id="PTHR11361">
    <property type="entry name" value="DNA MISMATCH REPAIR PROTEIN MUTS FAMILY MEMBER"/>
    <property type="match status" value="1"/>
</dbReference>
<dbReference type="GO" id="GO:0030983">
    <property type="term" value="F:mismatched DNA binding"/>
    <property type="evidence" value="ECO:0007669"/>
    <property type="project" value="InterPro"/>
</dbReference>
<gene>
    <name evidence="6" type="primary">mutS_1</name>
    <name evidence="6" type="ORF">SAMEA44541418_00855</name>
</gene>
<dbReference type="Gene3D" id="1.10.1420.10">
    <property type="match status" value="1"/>
</dbReference>
<keyword evidence="3" id="KW-0238">DNA-binding</keyword>
<keyword evidence="2" id="KW-0067">ATP-binding</keyword>
<evidence type="ECO:0000313" key="7">
    <source>
        <dbReference type="Proteomes" id="UP000215539"/>
    </source>
</evidence>
<feature type="transmembrane region" description="Helical" evidence="4">
    <location>
        <begin position="27"/>
        <end position="44"/>
    </location>
</feature>
<dbReference type="GO" id="GO:0006298">
    <property type="term" value="P:mismatch repair"/>
    <property type="evidence" value="ECO:0007669"/>
    <property type="project" value="InterPro"/>
</dbReference>
<evidence type="ECO:0000256" key="1">
    <source>
        <dbReference type="ARBA" id="ARBA00022741"/>
    </source>
</evidence>
<protein>
    <submittedName>
        <fullName evidence="6">DNA mismatch repair protein mutS</fullName>
    </submittedName>
</protein>
<name>A0AAX2GZ52_9FLAO</name>
<reference evidence="6 7" key="1">
    <citation type="submission" date="2017-06" db="EMBL/GenBank/DDBJ databases">
        <authorList>
            <consortium name="Pathogen Informatics"/>
        </authorList>
    </citation>
    <scope>NUCLEOTIDE SEQUENCE [LARGE SCALE GENOMIC DNA]</scope>
    <source>
        <strain evidence="6 7">NCTC12947</strain>
    </source>
</reference>
<dbReference type="SUPFAM" id="SSF48334">
    <property type="entry name" value="DNA repair protein MutS, domain III"/>
    <property type="match status" value="1"/>
</dbReference>
<keyword evidence="4" id="KW-0812">Transmembrane</keyword>
<dbReference type="SMART" id="SM00534">
    <property type="entry name" value="MUTSac"/>
    <property type="match status" value="1"/>
</dbReference>
<evidence type="ECO:0000256" key="4">
    <source>
        <dbReference type="SAM" id="Phobius"/>
    </source>
</evidence>
<evidence type="ECO:0000256" key="3">
    <source>
        <dbReference type="ARBA" id="ARBA00023125"/>
    </source>
</evidence>
<dbReference type="EMBL" id="LT906449">
    <property type="protein sequence ID" value="SNV07097.1"/>
    <property type="molecule type" value="Genomic_DNA"/>
</dbReference>
<keyword evidence="4" id="KW-1133">Transmembrane helix</keyword>
<sequence length="577" mass="65735">MMIYTQKLAEATALYQRLTRRYNTLSYLRLGLFLSLATLIYFLIKAFSLVGVIAVLIGVIAFLYLLSKHKEVAFARSLAQAKIKLNEQEIAFLQQGKYFADNGAAFAPENHPYSYDLDVFGEHSLYHYINRTHTYLGRKLLAERFLNPDETSIIATQQQIQALTPDLDFRQNFLALTSKINDSEDFYERLDAWVEKESKPLSKFTSVYIKAAPVIAVISLIIGYSIGNELLKQVGKWLLGINLLVFLSFIGKILKEKLSFERAYDTLHSFKRSIEMIEHRYNKKEHGISAKIAQLARLLDDLDNMSNILVSVPFNTLTFYHLHRYQQLLQWKKAYAKDIAQWLSGVASTEVLCSFANFVYNNPNFAYPTLQDTPEISFTAMGHPLIPEKERITNDIHFGKDTFVILTGSNMSGKSTFLRALGVNMLLTSMGMPVCAREASVHPMKILVSMRMSDSLTDGKSYFFAEIDRLQGIIRTLEQEPCFVLLDELLRGTNSEDKQLGTMKIIERMVALGAVGVIATHDLEVCSLAQHYPQKLQNKCFEVQINGDELYFDYRLREGICQQKNASFLMKKLGIIS</sequence>
<accession>A0AAX2GZ52</accession>
<evidence type="ECO:0000313" key="6">
    <source>
        <dbReference type="EMBL" id="SNV07097.1"/>
    </source>
</evidence>
<dbReference type="GO" id="GO:0005829">
    <property type="term" value="C:cytosol"/>
    <property type="evidence" value="ECO:0007669"/>
    <property type="project" value="TreeGrafter"/>
</dbReference>
<evidence type="ECO:0000259" key="5">
    <source>
        <dbReference type="SMART" id="SM00534"/>
    </source>
</evidence>
<proteinExistence type="predicted"/>
<dbReference type="Gene3D" id="3.40.50.300">
    <property type="entry name" value="P-loop containing nucleotide triphosphate hydrolases"/>
    <property type="match status" value="1"/>
</dbReference>
<feature type="domain" description="DNA mismatch repair proteins mutS family" evidence="5">
    <location>
        <begin position="401"/>
        <end position="577"/>
    </location>
</feature>
<keyword evidence="1" id="KW-0547">Nucleotide-binding</keyword>
<dbReference type="GO" id="GO:0140664">
    <property type="term" value="F:ATP-dependent DNA damage sensor activity"/>
    <property type="evidence" value="ECO:0007669"/>
    <property type="project" value="InterPro"/>
</dbReference>
<dbReference type="Pfam" id="PF00488">
    <property type="entry name" value="MutS_V"/>
    <property type="match status" value="1"/>
</dbReference>
<dbReference type="SUPFAM" id="SSF52540">
    <property type="entry name" value="P-loop containing nucleoside triphosphate hydrolases"/>
    <property type="match status" value="1"/>
</dbReference>
<feature type="transmembrane region" description="Helical" evidence="4">
    <location>
        <begin position="237"/>
        <end position="254"/>
    </location>
</feature>
<dbReference type="Proteomes" id="UP000215539">
    <property type="component" value="Chromosome 1"/>
</dbReference>
<dbReference type="InterPro" id="IPR027417">
    <property type="entry name" value="P-loop_NTPase"/>
</dbReference>
<evidence type="ECO:0000256" key="2">
    <source>
        <dbReference type="ARBA" id="ARBA00022840"/>
    </source>
</evidence>